<evidence type="ECO:0000313" key="2">
    <source>
        <dbReference type="EMBL" id="MBB6073047.1"/>
    </source>
</evidence>
<accession>A0A841H4Q6</accession>
<keyword evidence="3" id="KW-1185">Reference proteome</keyword>
<dbReference type="PANTHER" id="PTHR31435:SF9">
    <property type="entry name" value="PROTEIN NATD1"/>
    <property type="match status" value="1"/>
</dbReference>
<sequence length="94" mass="10276">MQVKHEENNQRFVVRLPEGEAELGYAAQGADVLNLHHTFVPDSARGQGVGDVLVSGALDYARQQGKRIIPSCPYVAAWMQKHPEHNDLVAQGSA</sequence>
<feature type="domain" description="N-acetyltransferase" evidence="1">
    <location>
        <begin position="4"/>
        <end position="90"/>
    </location>
</feature>
<dbReference type="InterPro" id="IPR031165">
    <property type="entry name" value="GNAT_YJDJ"/>
</dbReference>
<comment type="caution">
    <text evidence="2">The sequence shown here is derived from an EMBL/GenBank/DDBJ whole genome shotgun (WGS) entry which is preliminary data.</text>
</comment>
<organism evidence="2 3">
    <name type="scientific">Longimicrobium terrae</name>
    <dbReference type="NCBI Taxonomy" id="1639882"/>
    <lineage>
        <taxon>Bacteria</taxon>
        <taxon>Pseudomonadati</taxon>
        <taxon>Gemmatimonadota</taxon>
        <taxon>Longimicrobiia</taxon>
        <taxon>Longimicrobiales</taxon>
        <taxon>Longimicrobiaceae</taxon>
        <taxon>Longimicrobium</taxon>
    </lineage>
</organism>
<dbReference type="InterPro" id="IPR016181">
    <property type="entry name" value="Acyl_CoA_acyltransferase"/>
</dbReference>
<dbReference type="InterPro" id="IPR045057">
    <property type="entry name" value="Gcn5-rel_NAT"/>
</dbReference>
<dbReference type="PROSITE" id="PS51729">
    <property type="entry name" value="GNAT_YJDJ"/>
    <property type="match status" value="1"/>
</dbReference>
<reference evidence="2 3" key="1">
    <citation type="submission" date="2020-08" db="EMBL/GenBank/DDBJ databases">
        <title>Genomic Encyclopedia of Type Strains, Phase IV (KMG-IV): sequencing the most valuable type-strain genomes for metagenomic binning, comparative biology and taxonomic classification.</title>
        <authorList>
            <person name="Goeker M."/>
        </authorList>
    </citation>
    <scope>NUCLEOTIDE SEQUENCE [LARGE SCALE GENOMIC DNA]</scope>
    <source>
        <strain evidence="2 3">DSM 29007</strain>
    </source>
</reference>
<dbReference type="CDD" id="cd04301">
    <property type="entry name" value="NAT_SF"/>
    <property type="match status" value="1"/>
</dbReference>
<dbReference type="PANTHER" id="PTHR31435">
    <property type="entry name" value="PROTEIN NATD1"/>
    <property type="match status" value="1"/>
</dbReference>
<evidence type="ECO:0000259" key="1">
    <source>
        <dbReference type="PROSITE" id="PS51729"/>
    </source>
</evidence>
<dbReference type="Gene3D" id="3.40.630.30">
    <property type="match status" value="1"/>
</dbReference>
<gene>
    <name evidence="2" type="ORF">HNQ61_004713</name>
</gene>
<dbReference type="SUPFAM" id="SSF55729">
    <property type="entry name" value="Acyl-CoA N-acyltransferases (Nat)"/>
    <property type="match status" value="1"/>
</dbReference>
<dbReference type="Pfam" id="PF14542">
    <property type="entry name" value="Acetyltransf_CG"/>
    <property type="match status" value="1"/>
</dbReference>
<evidence type="ECO:0000313" key="3">
    <source>
        <dbReference type="Proteomes" id="UP000582837"/>
    </source>
</evidence>
<dbReference type="Proteomes" id="UP000582837">
    <property type="component" value="Unassembled WGS sequence"/>
</dbReference>
<dbReference type="EMBL" id="JACHIA010000020">
    <property type="protein sequence ID" value="MBB6073047.1"/>
    <property type="molecule type" value="Genomic_DNA"/>
</dbReference>
<proteinExistence type="predicted"/>
<dbReference type="AlphaFoldDB" id="A0A841H4Q6"/>
<name>A0A841H4Q6_9BACT</name>
<protein>
    <recommendedName>
        <fullName evidence="1">N-acetyltransferase domain-containing protein</fullName>
    </recommendedName>
</protein>
<dbReference type="RefSeq" id="WP_170040152.1">
    <property type="nucleotide sequence ID" value="NZ_JABDTL010000002.1"/>
</dbReference>